<evidence type="ECO:0000313" key="2">
    <source>
        <dbReference type="EMBL" id="TGZ73968.1"/>
    </source>
</evidence>
<dbReference type="Proteomes" id="UP000308267">
    <property type="component" value="Unassembled WGS sequence"/>
</dbReference>
<feature type="compositionally biased region" description="Basic residues" evidence="1">
    <location>
        <begin position="1346"/>
        <end position="1355"/>
    </location>
</feature>
<accession>A0A4S2MHN6</accession>
<dbReference type="EMBL" id="SJOL01002263">
    <property type="protein sequence ID" value="TGZ73968.1"/>
    <property type="molecule type" value="Genomic_DNA"/>
</dbReference>
<protein>
    <submittedName>
        <fullName evidence="2">Uncharacterized protein</fullName>
    </submittedName>
</protein>
<comment type="caution">
    <text evidence="2">The sequence shown here is derived from an EMBL/GenBank/DDBJ whole genome shotgun (WGS) entry which is preliminary data.</text>
</comment>
<name>A0A4S2MHN6_OPIFE</name>
<evidence type="ECO:0000313" key="3">
    <source>
        <dbReference type="Proteomes" id="UP000308267"/>
    </source>
</evidence>
<feature type="compositionally biased region" description="Basic and acidic residues" evidence="1">
    <location>
        <begin position="1228"/>
        <end position="1250"/>
    </location>
</feature>
<sequence>MDLPQELFGIALRCKSVSGTLEDYEFLAALLAYLLPNEDKNSFRDSIFDKRNEKPADIAMLCLASQKCDNVWTARDGIDWLLFYLFYRRYGWDDGGNPQSRIQVFSPSILERTRWTTREGELKFKERIVTVSTDLINWYESQPLKLFTLKLFNSAIRVARCSPMTRHHMALHAIRWLTLQLESASSTQTTSMVTRSSVVNNSPFLPADATPETMYLAVKDLVLLSMTNSVYATRTAVIPLMSRLLLQLSLCSITRLLDQVIEMFNRQEVKRWEEAEGLLNALGLLIKRAVPLPSSSDEALSNLTLNSTIGPATTMSPETYETQVLPQIKLLVFNLFDHDHPSVRIGAVHLYITCLKRCPYPLIEKALDEIMNEVCINKESDSPIPMEDLGPSLSTHATESLLSLCQSLLKYYFMLTDRAGGVKLPPSTGRLQNNLTQTYLGHTDPNVRMAACQVYETLIVSALENLNRVRYLLKKILENWPIRQDILLSPVQRTITLINGGKGKAPSQVMVPDQVATWREGRLMIFERVCHVLIQRHYAVLFNVLVRNPDGDLFSEDTANIDGQRLYSPVTLPVRSPTGQPKRSPQLEPASSADYRWNPVTDEPAPPSLTRRLSAFPSLENFSVQSKHGGQTRFRGFGGRKNTEALESILDRLRKSDEQEKAKRSEAPRTSVWRSEFAKRFSVVALRQPSTKTESLGALSEVEMSNMTTIFSHILYLSSECLISEPRELRQCGRTTLSETIRLLRWYNTDMVSEFLTNNLILQPTLMTYVALKILRSSLDEFVLYDRLVFCNEDFAPMDVNGCNYPDSRNKHGQVVDLFPNGYFLNVPLIRALFNVSQSASWLRACQHYLTDESIPTFVTLPAFRCIVATLSLAHLLPKFNQAARYTESLKPSSGGEKSEPILLGIDAASLVEAIRAVTGYIRRFEIVLDDCCRPSTILGEHLRIRSLRPFNLRFNEIGSPKTSPSSRNDILIPFLSYVINHLEVVLFRFLPPTPNPSKPDPLTRKNAGFMLAPMLNQLITWPLALLPAGTVDPPTISSAGREKKLLAVRKLLRVIASIVHALPVMEANTPKSLHKAEDISSLSVQVEGVISGQLDLTGTVNAYFTRLEGMMADLTRAWAPTPLCQSASWWWFRALCEHMPRMLQIAPHANPVSLIRRLLDATGKLSRGGKPAKQAVRLLSDRRLVQLWSKALAYAKMEARKELASKKKGQSLGYRWPTVGELLKSVESSRTDSTGSERRSSNEKKRSDFSDENDSVFESPFDMAQVMNYKNPAFDYMTDEEENFVLEPAEPDSSSSEELEMTERKQTRARMSLSNYSRISGARMWVRLLTPSPVRRCIYTSNQHSRGKNRRRRLTSNSEPKAQPIETPPPFYDIVDLVKRAWRYCQPVTVGTLRNILSSAELSLIIEENDPTKALSSQYPQHQPQRRMSYGRIVRLS</sequence>
<dbReference type="OrthoDB" id="6233019at2759"/>
<keyword evidence="3" id="KW-1185">Reference proteome</keyword>
<organism evidence="2 3">
    <name type="scientific">Opisthorchis felineus</name>
    <dbReference type="NCBI Taxonomy" id="147828"/>
    <lineage>
        <taxon>Eukaryota</taxon>
        <taxon>Metazoa</taxon>
        <taxon>Spiralia</taxon>
        <taxon>Lophotrochozoa</taxon>
        <taxon>Platyhelminthes</taxon>
        <taxon>Trematoda</taxon>
        <taxon>Digenea</taxon>
        <taxon>Opisthorchiida</taxon>
        <taxon>Opisthorchiata</taxon>
        <taxon>Opisthorchiidae</taxon>
        <taxon>Opisthorchis</taxon>
    </lineage>
</organism>
<feature type="region of interest" description="Disordered" evidence="1">
    <location>
        <begin position="570"/>
        <end position="607"/>
    </location>
</feature>
<feature type="region of interest" description="Disordered" evidence="1">
    <location>
        <begin position="1340"/>
        <end position="1369"/>
    </location>
</feature>
<feature type="region of interest" description="Disordered" evidence="1">
    <location>
        <begin position="1227"/>
        <end position="1257"/>
    </location>
</feature>
<gene>
    <name evidence="2" type="ORF">CRM22_001194</name>
</gene>
<dbReference type="InterPro" id="IPR016024">
    <property type="entry name" value="ARM-type_fold"/>
</dbReference>
<proteinExistence type="predicted"/>
<evidence type="ECO:0000256" key="1">
    <source>
        <dbReference type="SAM" id="MobiDB-lite"/>
    </source>
</evidence>
<dbReference type="SUPFAM" id="SSF48371">
    <property type="entry name" value="ARM repeat"/>
    <property type="match status" value="1"/>
</dbReference>
<reference evidence="2 3" key="1">
    <citation type="journal article" date="2019" name="BMC Genomics">
        <title>New insights from Opisthorchis felineus genome: update on genomics of the epidemiologically important liver flukes.</title>
        <authorList>
            <person name="Ershov N.I."/>
            <person name="Mordvinov V.A."/>
            <person name="Prokhortchouk E.B."/>
            <person name="Pakharukova M.Y."/>
            <person name="Gunbin K.V."/>
            <person name="Ustyantsev K."/>
            <person name="Genaev M.A."/>
            <person name="Blinov A.G."/>
            <person name="Mazur A."/>
            <person name="Boulygina E."/>
            <person name="Tsygankova S."/>
            <person name="Khrameeva E."/>
            <person name="Chekanov N."/>
            <person name="Fan G."/>
            <person name="Xiao A."/>
            <person name="Zhang H."/>
            <person name="Xu X."/>
            <person name="Yang H."/>
            <person name="Solovyev V."/>
            <person name="Lee S.M."/>
            <person name="Liu X."/>
            <person name="Afonnikov D.A."/>
            <person name="Skryabin K.G."/>
        </authorList>
    </citation>
    <scope>NUCLEOTIDE SEQUENCE [LARGE SCALE GENOMIC DNA]</scope>
    <source>
        <strain evidence="2">AK-0245</strain>
        <tissue evidence="2">Whole organism</tissue>
    </source>
</reference>
<feature type="region of interest" description="Disordered" evidence="1">
    <location>
        <begin position="1288"/>
        <end position="1310"/>
    </location>
</feature>